<evidence type="ECO:0000313" key="4">
    <source>
        <dbReference type="Proteomes" id="UP000262172"/>
    </source>
</evidence>
<evidence type="ECO:0000313" key="3">
    <source>
        <dbReference type="EMBL" id="REJ07495.1"/>
    </source>
</evidence>
<protein>
    <recommendedName>
        <fullName evidence="5">DUF624 domain-containing protein</fullName>
    </recommendedName>
</protein>
<feature type="transmembrane region" description="Helical" evidence="2">
    <location>
        <begin position="192"/>
        <end position="209"/>
    </location>
</feature>
<feature type="transmembrane region" description="Helical" evidence="2">
    <location>
        <begin position="90"/>
        <end position="110"/>
    </location>
</feature>
<organism evidence="3 4">
    <name type="scientific">Microbacterium bovistercoris</name>
    <dbReference type="NCBI Taxonomy" id="2293570"/>
    <lineage>
        <taxon>Bacteria</taxon>
        <taxon>Bacillati</taxon>
        <taxon>Actinomycetota</taxon>
        <taxon>Actinomycetes</taxon>
        <taxon>Micrococcales</taxon>
        <taxon>Microbacteriaceae</taxon>
        <taxon>Microbacterium</taxon>
    </lineage>
</organism>
<dbReference type="EMBL" id="QUAB01000016">
    <property type="protein sequence ID" value="REJ07495.1"/>
    <property type="molecule type" value="Genomic_DNA"/>
</dbReference>
<dbReference type="AlphaFoldDB" id="A0A371NWN7"/>
<reference evidence="3 4" key="1">
    <citation type="submission" date="2018-08" db="EMBL/GenBank/DDBJ databases">
        <title>Isolation, diversity and antifungal activity of Actinobacteria from cow dung.</title>
        <authorList>
            <person name="Ling L."/>
        </authorList>
    </citation>
    <scope>NUCLEOTIDE SEQUENCE [LARGE SCALE GENOMIC DNA]</scope>
    <source>
        <strain evidence="3 4">NEAU-LLE</strain>
    </source>
</reference>
<evidence type="ECO:0008006" key="5">
    <source>
        <dbReference type="Google" id="ProtNLM"/>
    </source>
</evidence>
<comment type="caution">
    <text evidence="3">The sequence shown here is derived from an EMBL/GenBank/DDBJ whole genome shotgun (WGS) entry which is preliminary data.</text>
</comment>
<evidence type="ECO:0000256" key="1">
    <source>
        <dbReference type="SAM" id="MobiDB-lite"/>
    </source>
</evidence>
<sequence length="215" mass="21474">MSRASKAAVRDSRSGAGPTVAGAEPGPNPGATAKFGLFGEVLTVGLLITAAGLAVVTLPIALAAGVRHLRRFVSAEDSRAGLFWADVRRGVVPSLPLGVGVVLLAAVLLIDIDLAGSGVLPGGPVVAAVGWAGLAALVTGILLVAGAWDPDAGWRSALRAVPARAASDPAGTAYLLATGVFVGVVTWMLVPLFIPAIGCAALAVVAIPARRRRTV</sequence>
<feature type="transmembrane region" description="Helical" evidence="2">
    <location>
        <begin position="44"/>
        <end position="69"/>
    </location>
</feature>
<name>A0A371NWN7_9MICO</name>
<evidence type="ECO:0000256" key="2">
    <source>
        <dbReference type="SAM" id="Phobius"/>
    </source>
</evidence>
<proteinExistence type="predicted"/>
<dbReference type="Proteomes" id="UP000262172">
    <property type="component" value="Unassembled WGS sequence"/>
</dbReference>
<keyword evidence="2" id="KW-0472">Membrane</keyword>
<dbReference type="RefSeq" id="WP_116241011.1">
    <property type="nucleotide sequence ID" value="NZ_QUAB01000016.1"/>
</dbReference>
<accession>A0A371NWN7</accession>
<gene>
    <name evidence="3" type="ORF">DY023_03795</name>
</gene>
<keyword evidence="2" id="KW-1133">Transmembrane helix</keyword>
<feature type="region of interest" description="Disordered" evidence="1">
    <location>
        <begin position="1"/>
        <end position="27"/>
    </location>
</feature>
<feature type="transmembrane region" description="Helical" evidence="2">
    <location>
        <begin position="125"/>
        <end position="148"/>
    </location>
</feature>
<dbReference type="OrthoDB" id="3683589at2"/>
<keyword evidence="4" id="KW-1185">Reference proteome</keyword>
<keyword evidence="2" id="KW-0812">Transmembrane</keyword>